<gene>
    <name evidence="6" type="ORF">SAMN05444515_11666</name>
</gene>
<dbReference type="OrthoDB" id="5567253at2"/>
<dbReference type="Pfam" id="PF13102">
    <property type="entry name" value="Phage_int_SAM_5"/>
    <property type="match status" value="1"/>
</dbReference>
<organism evidence="6 7">
    <name type="scientific">Ectothiorhodospira marina</name>
    <dbReference type="NCBI Taxonomy" id="1396821"/>
    <lineage>
        <taxon>Bacteria</taxon>
        <taxon>Pseudomonadati</taxon>
        <taxon>Pseudomonadota</taxon>
        <taxon>Gammaproteobacteria</taxon>
        <taxon>Chromatiales</taxon>
        <taxon>Ectothiorhodospiraceae</taxon>
        <taxon>Ectothiorhodospira</taxon>
    </lineage>
</organism>
<dbReference type="Gene3D" id="1.10.443.10">
    <property type="entry name" value="Intergrase catalytic core"/>
    <property type="match status" value="1"/>
</dbReference>
<reference evidence="7" key="1">
    <citation type="submission" date="2016-10" db="EMBL/GenBank/DDBJ databases">
        <authorList>
            <person name="Varghese N."/>
            <person name="Submissions S."/>
        </authorList>
    </citation>
    <scope>NUCLEOTIDE SEQUENCE [LARGE SCALE GENOMIC DNA]</scope>
    <source>
        <strain evidence="7">DSM 241</strain>
    </source>
</reference>
<evidence type="ECO:0000313" key="7">
    <source>
        <dbReference type="Proteomes" id="UP000199256"/>
    </source>
</evidence>
<dbReference type="GO" id="GO:0006310">
    <property type="term" value="P:DNA recombination"/>
    <property type="evidence" value="ECO:0007669"/>
    <property type="project" value="UniProtKB-KW"/>
</dbReference>
<dbReference type="InterPro" id="IPR011010">
    <property type="entry name" value="DNA_brk_join_enz"/>
</dbReference>
<dbReference type="PANTHER" id="PTHR30349">
    <property type="entry name" value="PHAGE INTEGRASE-RELATED"/>
    <property type="match status" value="1"/>
</dbReference>
<proteinExistence type="inferred from homology"/>
<dbReference type="GO" id="GO:0003677">
    <property type="term" value="F:DNA binding"/>
    <property type="evidence" value="ECO:0007669"/>
    <property type="project" value="UniProtKB-KW"/>
</dbReference>
<dbReference type="InterPro" id="IPR002104">
    <property type="entry name" value="Integrase_catalytic"/>
</dbReference>
<keyword evidence="4" id="KW-0233">DNA recombination</keyword>
<keyword evidence="7" id="KW-1185">Reference proteome</keyword>
<name>A0A1H7QAF8_9GAMM</name>
<dbReference type="STRING" id="1396821.SAMN05444515_11666"/>
<comment type="similarity">
    <text evidence="1">Belongs to the 'phage' integrase family.</text>
</comment>
<feature type="domain" description="Tyr recombinase" evidence="5">
    <location>
        <begin position="204"/>
        <end position="372"/>
    </location>
</feature>
<evidence type="ECO:0000259" key="5">
    <source>
        <dbReference type="PROSITE" id="PS51898"/>
    </source>
</evidence>
<dbReference type="Pfam" id="PF00589">
    <property type="entry name" value="Phage_integrase"/>
    <property type="match status" value="1"/>
</dbReference>
<dbReference type="EMBL" id="FOAA01000016">
    <property type="protein sequence ID" value="SEL44277.1"/>
    <property type="molecule type" value="Genomic_DNA"/>
</dbReference>
<sequence>MKISIEIRKPDTEGKRAIRLIYYSGSYTDPETGKRRHKRSREPLDLFLYDKPRTPAQRHHNKEAERAAEAIRAKRLYEYETGKHGLGGSNQLKASFFDYFQSITDEKAAGSKSNHSIWVSTLKHLKVFHRLPELTFEEVDQAFLEGFKHYLIHIARTKSTAPLSSNTQHAYFNKLRAALNQAEQQGIIHDNPVRRVKNIKPENNQRVYLTEEELRALAKADCRYEVLKRAFLFSACTGLRWSDVQKLVWGDVEQFYDGHRLIFRQKKTKGLQYLDLNRTAIKLMGLPKAPSERVFKGLKYSSWHNMELTRWAMNAGITKHITFHSARHTFAVIQLSRGVDIYSLSRLLGHSELRTTEIYADIIEPRQREAMVSFPEVL</sequence>
<keyword evidence="2" id="KW-0229">DNA integration</keyword>
<dbReference type="AlphaFoldDB" id="A0A1H7QAF8"/>
<evidence type="ECO:0000256" key="2">
    <source>
        <dbReference type="ARBA" id="ARBA00022908"/>
    </source>
</evidence>
<dbReference type="InterPro" id="IPR050090">
    <property type="entry name" value="Tyrosine_recombinase_XerCD"/>
</dbReference>
<dbReference type="Gene3D" id="1.10.150.130">
    <property type="match status" value="1"/>
</dbReference>
<evidence type="ECO:0000313" key="6">
    <source>
        <dbReference type="EMBL" id="SEL44277.1"/>
    </source>
</evidence>
<evidence type="ECO:0000256" key="4">
    <source>
        <dbReference type="ARBA" id="ARBA00023172"/>
    </source>
</evidence>
<evidence type="ECO:0000256" key="3">
    <source>
        <dbReference type="ARBA" id="ARBA00023125"/>
    </source>
</evidence>
<protein>
    <submittedName>
        <fullName evidence="6">Site-specific recombinase XerD</fullName>
    </submittedName>
</protein>
<dbReference type="CDD" id="cd01185">
    <property type="entry name" value="INTN1_C_like"/>
    <property type="match status" value="1"/>
</dbReference>
<keyword evidence="3" id="KW-0238">DNA-binding</keyword>
<dbReference type="Proteomes" id="UP000199256">
    <property type="component" value="Unassembled WGS sequence"/>
</dbReference>
<dbReference type="InterPro" id="IPR013762">
    <property type="entry name" value="Integrase-like_cat_sf"/>
</dbReference>
<dbReference type="InterPro" id="IPR025269">
    <property type="entry name" value="SAM-like_dom"/>
</dbReference>
<dbReference type="RefSeq" id="WP_090255025.1">
    <property type="nucleotide sequence ID" value="NZ_FOAA01000016.1"/>
</dbReference>
<accession>A0A1H7QAF8</accession>
<dbReference type="PANTHER" id="PTHR30349:SF64">
    <property type="entry name" value="PROPHAGE INTEGRASE INTD-RELATED"/>
    <property type="match status" value="1"/>
</dbReference>
<dbReference type="SUPFAM" id="SSF56349">
    <property type="entry name" value="DNA breaking-rejoining enzymes"/>
    <property type="match status" value="1"/>
</dbReference>
<dbReference type="PROSITE" id="PS51898">
    <property type="entry name" value="TYR_RECOMBINASE"/>
    <property type="match status" value="1"/>
</dbReference>
<dbReference type="GO" id="GO:0015074">
    <property type="term" value="P:DNA integration"/>
    <property type="evidence" value="ECO:0007669"/>
    <property type="project" value="UniProtKB-KW"/>
</dbReference>
<dbReference type="InterPro" id="IPR010998">
    <property type="entry name" value="Integrase_recombinase_N"/>
</dbReference>
<evidence type="ECO:0000256" key="1">
    <source>
        <dbReference type="ARBA" id="ARBA00008857"/>
    </source>
</evidence>